<dbReference type="STRING" id="87626.PTD2_01141"/>
<evidence type="ECO:0000256" key="2">
    <source>
        <dbReference type="SAM" id="SignalP"/>
    </source>
</evidence>
<proteinExistence type="inferred from homology"/>
<comment type="similarity">
    <text evidence="1">Belongs to the CIA30 family.</text>
</comment>
<feature type="signal peptide" evidence="2">
    <location>
        <begin position="1"/>
        <end position="21"/>
    </location>
</feature>
<feature type="chain" id="PRO_5002665853" description="NADH:ubiquinone oxidoreductase intermediate-associated protein 30 domain-containing protein" evidence="2">
    <location>
        <begin position="22"/>
        <end position="178"/>
    </location>
</feature>
<dbReference type="SUPFAM" id="SSF49785">
    <property type="entry name" value="Galactose-binding domain-like"/>
    <property type="match status" value="1"/>
</dbReference>
<dbReference type="eggNOG" id="COG0702">
    <property type="taxonomic scope" value="Bacteria"/>
</dbReference>
<gene>
    <name evidence="4" type="ORF">PTD2_01141</name>
</gene>
<dbReference type="RefSeq" id="WP_009836432.1">
    <property type="nucleotide sequence ID" value="NZ_AAOH01000001.1"/>
</dbReference>
<dbReference type="HOGENOM" id="CLU_059028_5_0_6"/>
<dbReference type="PANTHER" id="PTHR13194">
    <property type="entry name" value="COMPLEX I INTERMEDIATE-ASSOCIATED PROTEIN 30"/>
    <property type="match status" value="1"/>
</dbReference>
<evidence type="ECO:0000259" key="3">
    <source>
        <dbReference type="Pfam" id="PF08547"/>
    </source>
</evidence>
<protein>
    <recommendedName>
        <fullName evidence="3">NADH:ubiquinone oxidoreductase intermediate-associated protein 30 domain-containing protein</fullName>
    </recommendedName>
</protein>
<evidence type="ECO:0000313" key="4">
    <source>
        <dbReference type="EMBL" id="EAR30131.1"/>
    </source>
</evidence>
<dbReference type="InterPro" id="IPR008979">
    <property type="entry name" value="Galactose-bd-like_sf"/>
</dbReference>
<keyword evidence="5" id="KW-1185">Reference proteome</keyword>
<organism evidence="4 5">
    <name type="scientific">Pseudoalteromonas tunicata D2</name>
    <dbReference type="NCBI Taxonomy" id="87626"/>
    <lineage>
        <taxon>Bacteria</taxon>
        <taxon>Pseudomonadati</taxon>
        <taxon>Pseudomonadota</taxon>
        <taxon>Gammaproteobacteria</taxon>
        <taxon>Alteromonadales</taxon>
        <taxon>Pseudoalteromonadaceae</taxon>
        <taxon>Pseudoalteromonas</taxon>
    </lineage>
</organism>
<dbReference type="InterPro" id="IPR039131">
    <property type="entry name" value="NDUFAF1"/>
</dbReference>
<sequence>MTKQQRSLCSALLLAAAPSYGIDLAKLEWSVVNDTVMGGRSGSTIRLVDNIVTFSGELTLANNGGFASVRAPYSMSNSAPNKLYLSVMGDGKLYQLRLRVDQYLDGPAFVYQFQTKANQQQTFTLSPHDFSLQYRGRMIESRYQLQFSDVRALGFLISAKQAGEFKLAIHELLMMNAT</sequence>
<keyword evidence="2" id="KW-0732">Signal</keyword>
<dbReference type="OrthoDB" id="442188at2"/>
<dbReference type="InterPro" id="IPR013857">
    <property type="entry name" value="NADH-UbQ_OxRdtase-assoc_prot30"/>
</dbReference>
<reference evidence="4 5" key="1">
    <citation type="submission" date="2006-02" db="EMBL/GenBank/DDBJ databases">
        <authorList>
            <person name="Moran M.A."/>
            <person name="Kjelleberg S."/>
            <person name="Egan S."/>
            <person name="Saunders N."/>
            <person name="Thomas T."/>
            <person name="Ferriera S."/>
            <person name="Johnson J."/>
            <person name="Kravitz S."/>
            <person name="Halpern A."/>
            <person name="Remington K."/>
            <person name="Beeson K."/>
            <person name="Tran B."/>
            <person name="Rogers Y.-H."/>
            <person name="Friedman R."/>
            <person name="Venter J.C."/>
        </authorList>
    </citation>
    <scope>NUCLEOTIDE SEQUENCE [LARGE SCALE GENOMIC DNA]</scope>
    <source>
        <strain evidence="4 5">D2</strain>
    </source>
</reference>
<dbReference type="Proteomes" id="UP000006201">
    <property type="component" value="Unassembled WGS sequence"/>
</dbReference>
<evidence type="ECO:0000256" key="1">
    <source>
        <dbReference type="ARBA" id="ARBA00007884"/>
    </source>
</evidence>
<dbReference type="Pfam" id="PF08547">
    <property type="entry name" value="CIA30"/>
    <property type="match status" value="1"/>
</dbReference>
<dbReference type="EMBL" id="AAOH01000001">
    <property type="protein sequence ID" value="EAR30131.1"/>
    <property type="molecule type" value="Genomic_DNA"/>
</dbReference>
<dbReference type="PANTHER" id="PTHR13194:SF19">
    <property type="entry name" value="NAD(P)-BINDING ROSSMANN-FOLD SUPERFAMILY PROTEIN"/>
    <property type="match status" value="1"/>
</dbReference>
<dbReference type="AlphaFoldDB" id="A4C3J9"/>
<evidence type="ECO:0000313" key="5">
    <source>
        <dbReference type="Proteomes" id="UP000006201"/>
    </source>
</evidence>
<comment type="caution">
    <text evidence="4">The sequence shown here is derived from an EMBL/GenBank/DDBJ whole genome shotgun (WGS) entry which is preliminary data.</text>
</comment>
<name>A4C3J9_9GAMM</name>
<feature type="domain" description="NADH:ubiquinone oxidoreductase intermediate-associated protein 30" evidence="3">
    <location>
        <begin position="28"/>
        <end position="169"/>
    </location>
</feature>
<accession>A4C3J9</accession>